<dbReference type="SUPFAM" id="SSF52777">
    <property type="entry name" value="CoA-dependent acyltransferases"/>
    <property type="match status" value="6"/>
</dbReference>
<dbReference type="InterPro" id="IPR045851">
    <property type="entry name" value="AMP-bd_C_sf"/>
</dbReference>
<dbReference type="Gene3D" id="3.30.559.10">
    <property type="entry name" value="Chloramphenicol acetyltransferase-like domain"/>
    <property type="match status" value="3"/>
</dbReference>
<dbReference type="InterPro" id="IPR023213">
    <property type="entry name" value="CAT-like_dom_sf"/>
</dbReference>
<keyword evidence="6" id="KW-1185">Reference proteome</keyword>
<dbReference type="Pfam" id="PF00550">
    <property type="entry name" value="PP-binding"/>
    <property type="match status" value="1"/>
</dbReference>
<dbReference type="InterPro" id="IPR036736">
    <property type="entry name" value="ACP-like_sf"/>
</dbReference>
<dbReference type="RefSeq" id="WP_131199542.1">
    <property type="nucleotide sequence ID" value="NZ_QJUM01000053.1"/>
</dbReference>
<dbReference type="Gene3D" id="3.40.50.12780">
    <property type="entry name" value="N-terminal domain of ligase-like"/>
    <property type="match status" value="1"/>
</dbReference>
<dbReference type="Gene3D" id="3.30.559.30">
    <property type="entry name" value="Nonribosomal peptide synthetase, condensation domain"/>
    <property type="match status" value="3"/>
</dbReference>
<keyword evidence="2" id="KW-0596">Phosphopantetheine</keyword>
<dbReference type="Pfam" id="PF00668">
    <property type="entry name" value="Condensation"/>
    <property type="match status" value="3"/>
</dbReference>
<dbReference type="Pfam" id="PF00501">
    <property type="entry name" value="AMP-binding"/>
    <property type="match status" value="2"/>
</dbReference>
<evidence type="ECO:0000259" key="4">
    <source>
        <dbReference type="PROSITE" id="PS50075"/>
    </source>
</evidence>
<dbReference type="SUPFAM" id="SSF47336">
    <property type="entry name" value="ACP-like"/>
    <property type="match status" value="1"/>
</dbReference>
<name>A0ABY1YZ48_9GAMM</name>
<dbReference type="InterPro" id="IPR020845">
    <property type="entry name" value="AMP-binding_CS"/>
</dbReference>
<dbReference type="InterPro" id="IPR009081">
    <property type="entry name" value="PP-bd_ACP"/>
</dbReference>
<dbReference type="InterPro" id="IPR042099">
    <property type="entry name" value="ANL_N_sf"/>
</dbReference>
<dbReference type="InterPro" id="IPR025110">
    <property type="entry name" value="AMP-bd_C"/>
</dbReference>
<dbReference type="CDD" id="cd19543">
    <property type="entry name" value="DCL_NRPS"/>
    <property type="match status" value="1"/>
</dbReference>
<dbReference type="Gene3D" id="3.40.50.980">
    <property type="match status" value="2"/>
</dbReference>
<dbReference type="InterPro" id="IPR010071">
    <property type="entry name" value="AA_adenyl_dom"/>
</dbReference>
<comment type="cofactor">
    <cofactor evidence="1">
        <name>pantetheine 4'-phosphate</name>
        <dbReference type="ChEBI" id="CHEBI:47942"/>
    </cofactor>
</comment>
<dbReference type="SUPFAM" id="SSF56801">
    <property type="entry name" value="Acetyl-CoA synthetase-like"/>
    <property type="match status" value="2"/>
</dbReference>
<dbReference type="CDD" id="cd19534">
    <property type="entry name" value="E_NRPS"/>
    <property type="match status" value="1"/>
</dbReference>
<dbReference type="Gene3D" id="1.10.1200.10">
    <property type="entry name" value="ACP-like"/>
    <property type="match status" value="1"/>
</dbReference>
<feature type="domain" description="Carrier" evidence="4">
    <location>
        <begin position="1013"/>
        <end position="1087"/>
    </location>
</feature>
<dbReference type="NCBIfam" id="TIGR01720">
    <property type="entry name" value="NRPS-para261"/>
    <property type="match status" value="1"/>
</dbReference>
<dbReference type="InterPro" id="IPR001242">
    <property type="entry name" value="Condensation_dom"/>
</dbReference>
<dbReference type="Proteomes" id="UP000291334">
    <property type="component" value="Unassembled WGS sequence"/>
</dbReference>
<accession>A0ABY1YZ48</accession>
<dbReference type="PROSITE" id="PS00455">
    <property type="entry name" value="AMP_BINDING"/>
    <property type="match status" value="1"/>
</dbReference>
<dbReference type="NCBIfam" id="TIGR01733">
    <property type="entry name" value="AA-adenyl-dom"/>
    <property type="match status" value="1"/>
</dbReference>
<dbReference type="InterPro" id="IPR000873">
    <property type="entry name" value="AMP-dep_synth/lig_dom"/>
</dbReference>
<dbReference type="CDD" id="cd05930">
    <property type="entry name" value="A_NRPS"/>
    <property type="match status" value="1"/>
</dbReference>
<dbReference type="Gene3D" id="3.30.300.30">
    <property type="match status" value="1"/>
</dbReference>
<keyword evidence="3" id="KW-0597">Phosphoprotein</keyword>
<protein>
    <submittedName>
        <fullName evidence="5">Non-ribosomal peptide synthetase</fullName>
    </submittedName>
</protein>
<dbReference type="EMBL" id="QJUM01000053">
    <property type="protein sequence ID" value="TBU99035.1"/>
    <property type="molecule type" value="Genomic_DNA"/>
</dbReference>
<evidence type="ECO:0000313" key="6">
    <source>
        <dbReference type="Proteomes" id="UP000291334"/>
    </source>
</evidence>
<evidence type="ECO:0000313" key="5">
    <source>
        <dbReference type="EMBL" id="TBU99035.1"/>
    </source>
</evidence>
<dbReference type="InterPro" id="IPR006162">
    <property type="entry name" value="Ppantetheine_attach_site"/>
</dbReference>
<evidence type="ECO:0000256" key="2">
    <source>
        <dbReference type="ARBA" id="ARBA00022450"/>
    </source>
</evidence>
<dbReference type="PANTHER" id="PTHR45398">
    <property type="match status" value="1"/>
</dbReference>
<gene>
    <name evidence="5" type="ORF">DNK34_24895</name>
</gene>
<feature type="non-terminal residue" evidence="5">
    <location>
        <position position="2069"/>
    </location>
</feature>
<evidence type="ECO:0000256" key="1">
    <source>
        <dbReference type="ARBA" id="ARBA00001957"/>
    </source>
</evidence>
<dbReference type="Gene3D" id="2.30.38.10">
    <property type="entry name" value="Luciferase, Domain 3"/>
    <property type="match status" value="1"/>
</dbReference>
<proteinExistence type="predicted"/>
<dbReference type="PROSITE" id="PS00012">
    <property type="entry name" value="PHOSPHOPANTETHEINE"/>
    <property type="match status" value="1"/>
</dbReference>
<dbReference type="CDD" id="cd19531">
    <property type="entry name" value="LCL_NRPS-like"/>
    <property type="match status" value="1"/>
</dbReference>
<dbReference type="Pfam" id="PF13193">
    <property type="entry name" value="AMP-binding_C"/>
    <property type="match status" value="1"/>
</dbReference>
<dbReference type="InterPro" id="IPR010060">
    <property type="entry name" value="NRPS_synth"/>
</dbReference>
<comment type="caution">
    <text evidence="5">The sequence shown here is derived from an EMBL/GenBank/DDBJ whole genome shotgun (WGS) entry which is preliminary data.</text>
</comment>
<organism evidence="5 6">
    <name type="scientific">Phytopseudomonas dryadis</name>
    <dbReference type="NCBI Taxonomy" id="2487520"/>
    <lineage>
        <taxon>Bacteria</taxon>
        <taxon>Pseudomonadati</taxon>
        <taxon>Pseudomonadota</taxon>
        <taxon>Gammaproteobacteria</taxon>
        <taxon>Pseudomonadales</taxon>
        <taxon>Pseudomonadaceae</taxon>
        <taxon>Phytopseudomonas</taxon>
    </lineage>
</organism>
<evidence type="ECO:0000256" key="3">
    <source>
        <dbReference type="ARBA" id="ARBA00022553"/>
    </source>
</evidence>
<dbReference type="PROSITE" id="PS50075">
    <property type="entry name" value="CARRIER"/>
    <property type="match status" value="1"/>
</dbReference>
<dbReference type="PANTHER" id="PTHR45398:SF1">
    <property type="entry name" value="ENZYME, PUTATIVE (JCVI)-RELATED"/>
    <property type="match status" value="1"/>
</dbReference>
<reference evidence="5 6" key="1">
    <citation type="submission" date="2018-06" db="EMBL/GenBank/DDBJ databases">
        <title>Three novel Pseudomonas species isolated from symptomatic oak.</title>
        <authorList>
            <person name="Bueno-Gonzalez V."/>
            <person name="Brady C."/>
        </authorList>
    </citation>
    <scope>NUCLEOTIDE SEQUENCE [LARGE SCALE GENOMIC DNA]</scope>
    <source>
        <strain evidence="5 6">P26B</strain>
    </source>
</reference>
<sequence>MTEHSNIALVQRFIRLPQAQRRAFLDKLQEKGMSLRQLPVPPCQMPGEALPLSYAQQRQWFLWQLEPDSAAYHIPMSLRLRGELNLAALADSIAALIARHASLRTGFEQDADGQAHQVVHPPQPWSLDVEPFGPLTEHNQAFLEQLMDDEVRQPFDLARPPLLRVRLLQLGEQDHVMLLTLHHIVSDAASMQIMVQELISLYDAQCEGREVTLAALPIQYADYAIWQRTWMEAGERDRQLAYWIEQLGHDAPLLQLPLDYPRPAVQSYRGARLPLSLTPQLGEALLALARREGVTPFMLLLASFQVLLHRYSGQADIRVGVPVANRNREEITGLIGFFVNTQVYAAHLQAQLPFSDFLQQVKATALAAQAHQDLPFEQLVEALHPERNLSHAPLFQVMFNHQSEAQVRNGPRLAGISVEGLHRDQPTAQFDLVLNTVETAEGLQAALTYGTDLFEPATVVAMADHWRQLLTAIVADPAMAVGELSLLSDTQRQTLIAVSQAEPVEHGSWMPVQAHVGQQAWRTPELIAVRQGEQSLNYRQLEQKAEALAAHLQAWQVGPDVPVAILLAPSMERAVAMLAVLKAGGAYVPLDPGLPGERLLFMLADSGARCVLVDGQTAARVPEGLAQLDLDCFDYTPVACQPVALAPDNLAYIIYTSGSTGQPKGVCVRHGGLSNHMAWMQDYLRLEADDRILQKTVIGFDASVWEFWLPLMSGAQLVIASAALSEDLSLLWDEVAAQRISVLQMAPSLLQGLMPGSGDPRLVSLRVLLCGGEALPQALIEQWRARSQSQLVNLYGPTEATIDACALRIDEVPQEAVVALGRPIVNVHAHVLEATLQPAAPGIPGELLLGGQALARGYLNRPGLTAERFVPDPHGEPGTRLYRTGDLCRRDRMQTLHYLGRLDHQVKIRGLRIELGEIEALLRGHAVVAEAVVLPLGDAQTVQLTAYLVGRDGALDSDAALQVLRRDLTVRLPSYMVPVHWIVLPALPLTRNGKLDRRALPKPQAQEREAAVAPGNAMEQALVTLWQDVLKRETVGIYDNFFELGGDSIVSIQMVSRARQAGIHFTPKALFLHQTVERLAQVAQWQNGTEAVRREPWIGTAALLPAQRRFFETVSRDRHHWNQSVLLEAGTPLDPTALEQALQRLVSEHEALRVKFVEGDQGWVAQCIPATGTPLLEVIAVADEQALQTHAQRLQTSLDLGQGTLMRAALFDLADGGQRLLLIIHHLVVDGVSWRVLFEDLQRLYGQLQAGEPLILPAPTSSLKSWAGRLQAYAGEPARMEELAFWEAQGRDVGNDLPGRRCGGPLYHRDVDTVQTRLDAATTRRLLQEAPAAYRTQVNDLLLAALIRVLARWTGHGAQLIQMEGHGREDFFEGVDLTRTVGWFTSLYPLRLVSDDDLGLCIKQVKEQLRAVPTKGIGYGILLSFAQAQVRARLAVLPTPRVSFNYLGQFDASFTDEQALLRPCAGDKGRDQSDHAPLENWLSINGRVFEGELTLGWSYSREMFDAPTINGLAQAYAQELQRLVAHCVDADNGGLTPSDLPLAGLAQGQIDALLTQPRTIQDVYPLSPMQQGMLFHSAFDMSAGHYINQLRVDVTGLDVERFRRAWQGAVDAHDILRSRFIWQEPQSQPLQVVLKAQPVPFEVRGRTTGAALQVIADEQRQRGFDLAEAPGLRLVLIPVDGQTWHLIYTSHHVLMDGWSASQLFGEVLQRYAGQPVDPMASRFSDYIGWLGRRDTVATQAFWEDALAPLEAPSLLADCLPRTGSGEGHGHLSRALDVLQTERLGTFARECKVTVNTLMQAGWLLLLQKYTGQDTVAFGATVSGRPPELPGIERQIGLFINTLAVVASPRPEQTVRDWLQAVQGHNLALREHEHAPLYQIQQWAGRAGQALFDTLLVFENYPVSEALQRGAPEPLRFGAIDNHEQTHFPLSLTIGMSDRLVVHMAYAHERFGETAVERLSEQLLGLVMAMTQSPAAALGELLVLTVAEQRQAGAFNATTTDYDLQQTVHGLFEQHVRATPDAPALVFGEQQLSYTELNIRANRLAHRLIASGVGQDVLVGVAAERSLEMV</sequence>